<evidence type="ECO:0000313" key="5">
    <source>
        <dbReference type="Proteomes" id="UP001140453"/>
    </source>
</evidence>
<dbReference type="SUPFAM" id="SSF75620">
    <property type="entry name" value="Release factor"/>
    <property type="match status" value="1"/>
</dbReference>
<evidence type="ECO:0000259" key="3">
    <source>
        <dbReference type="Pfam" id="PF00472"/>
    </source>
</evidence>
<feature type="region of interest" description="Disordered" evidence="2">
    <location>
        <begin position="186"/>
        <end position="231"/>
    </location>
</feature>
<dbReference type="GO" id="GO:0016150">
    <property type="term" value="F:translation release factor activity, codon nonspecific"/>
    <property type="evidence" value="ECO:0007669"/>
    <property type="project" value="TreeGrafter"/>
</dbReference>
<dbReference type="GO" id="GO:0005762">
    <property type="term" value="C:mitochondrial large ribosomal subunit"/>
    <property type="evidence" value="ECO:0007669"/>
    <property type="project" value="TreeGrafter"/>
</dbReference>
<dbReference type="PANTHER" id="PTHR11075:SF54">
    <property type="entry name" value="LARGE RIBOSOMAL SUBUNIT PROTEIN ML62"/>
    <property type="match status" value="1"/>
</dbReference>
<reference evidence="4" key="1">
    <citation type="submission" date="2022-10" db="EMBL/GenBank/DDBJ databases">
        <title>Tapping the CABI collections for fungal endophytes: first genome assemblies for Collariella, Neodidymelliopsis, Ascochyta clinopodiicola, Didymella pomorum, Didymosphaeria variabile, Neocosmospora piperis and Neocucurbitaria cava.</title>
        <authorList>
            <person name="Hill R."/>
        </authorList>
    </citation>
    <scope>NUCLEOTIDE SEQUENCE</scope>
    <source>
        <strain evidence="4">IMI 355082</strain>
    </source>
</reference>
<dbReference type="InterPro" id="IPR045853">
    <property type="entry name" value="Pep_chain_release_fac_I_sf"/>
</dbReference>
<evidence type="ECO:0000313" key="4">
    <source>
        <dbReference type="EMBL" id="KAJ4388119.1"/>
    </source>
</evidence>
<dbReference type="OrthoDB" id="270639at2759"/>
<dbReference type="InterPro" id="IPR052104">
    <property type="entry name" value="Mito_Release_Factor_mL62"/>
</dbReference>
<dbReference type="EMBL" id="JAPEVB010000005">
    <property type="protein sequence ID" value="KAJ4388119.1"/>
    <property type="molecule type" value="Genomic_DNA"/>
</dbReference>
<comment type="similarity">
    <text evidence="1">Belongs to the prokaryotic/mitochondrial release factor family.</text>
</comment>
<proteinExistence type="inferred from homology"/>
<accession>A0A9W8YM84</accession>
<feature type="region of interest" description="Disordered" evidence="2">
    <location>
        <begin position="96"/>
        <end position="118"/>
    </location>
</feature>
<protein>
    <recommendedName>
        <fullName evidence="3">Prokaryotic-type class I peptide chain release factors domain-containing protein</fullName>
    </recommendedName>
</protein>
<feature type="compositionally biased region" description="Basic and acidic residues" evidence="2">
    <location>
        <begin position="195"/>
        <end position="214"/>
    </location>
</feature>
<dbReference type="PANTHER" id="PTHR11075">
    <property type="entry name" value="PEPTIDE CHAIN RELEASE FACTOR"/>
    <property type="match status" value="1"/>
</dbReference>
<comment type="caution">
    <text evidence="4">The sequence shown here is derived from an EMBL/GenBank/DDBJ whole genome shotgun (WGS) entry which is preliminary data.</text>
</comment>
<feature type="compositionally biased region" description="Basic residues" evidence="2">
    <location>
        <begin position="215"/>
        <end position="231"/>
    </location>
</feature>
<evidence type="ECO:0000256" key="2">
    <source>
        <dbReference type="SAM" id="MobiDB-lite"/>
    </source>
</evidence>
<dbReference type="InterPro" id="IPR000352">
    <property type="entry name" value="Pep_chain_release_fac_I"/>
</dbReference>
<dbReference type="Proteomes" id="UP001140453">
    <property type="component" value="Unassembled WGS sequence"/>
</dbReference>
<feature type="domain" description="Prokaryotic-type class I peptide chain release factors" evidence="3">
    <location>
        <begin position="103"/>
        <end position="227"/>
    </location>
</feature>
<evidence type="ECO:0000256" key="1">
    <source>
        <dbReference type="ARBA" id="ARBA00010835"/>
    </source>
</evidence>
<dbReference type="GO" id="GO:0070126">
    <property type="term" value="P:mitochondrial translational termination"/>
    <property type="evidence" value="ECO:0007669"/>
    <property type="project" value="TreeGrafter"/>
</dbReference>
<dbReference type="Pfam" id="PF00472">
    <property type="entry name" value="RF-1"/>
    <property type="match status" value="1"/>
</dbReference>
<sequence length="231" mass="26292">MYFPDSHPMRNHCLGGSCIDVQPLLVSKLENDPTMKYSPLMTRPGLIHRYWPGTPTSSTLQLAPWKRFARTEAFESSLDPADLSEARKWRQNVNETSLPKGSTTFARSSGPGGQHVNKTETKAITTWSISELTQVTPKLVHPLLRTSNHYVKNKDSLSFQAQDSRDRNANADDNRSKLLRELQRMYNDVVPSDTSVEKKQKHAGLERSFRESRLKSKKFQSSKKSARRGDF</sequence>
<organism evidence="4 5">
    <name type="scientific">Gnomoniopsis smithogilvyi</name>
    <dbReference type="NCBI Taxonomy" id="1191159"/>
    <lineage>
        <taxon>Eukaryota</taxon>
        <taxon>Fungi</taxon>
        <taxon>Dikarya</taxon>
        <taxon>Ascomycota</taxon>
        <taxon>Pezizomycotina</taxon>
        <taxon>Sordariomycetes</taxon>
        <taxon>Sordariomycetidae</taxon>
        <taxon>Diaporthales</taxon>
        <taxon>Gnomoniaceae</taxon>
        <taxon>Gnomoniopsis</taxon>
    </lineage>
</organism>
<dbReference type="GO" id="GO:0004045">
    <property type="term" value="F:peptidyl-tRNA hydrolase activity"/>
    <property type="evidence" value="ECO:0007669"/>
    <property type="project" value="TreeGrafter"/>
</dbReference>
<dbReference type="Gene3D" id="3.30.160.20">
    <property type="match status" value="1"/>
</dbReference>
<keyword evidence="5" id="KW-1185">Reference proteome</keyword>
<gene>
    <name evidence="4" type="ORF">N0V93_008724</name>
</gene>
<dbReference type="SUPFAM" id="SSF110916">
    <property type="entry name" value="Peptidyl-tRNA hydrolase domain-like"/>
    <property type="match status" value="1"/>
</dbReference>
<name>A0A9W8YM84_9PEZI</name>
<feature type="compositionally biased region" description="Polar residues" evidence="2">
    <location>
        <begin position="96"/>
        <end position="107"/>
    </location>
</feature>
<dbReference type="AlphaFoldDB" id="A0A9W8YM84"/>